<gene>
    <name evidence="7" type="ORF">SIL20_05355</name>
</gene>
<dbReference type="Pfam" id="PF17271">
    <property type="entry name" value="Usher_TcfC"/>
    <property type="match status" value="1"/>
</dbReference>
<evidence type="ECO:0000256" key="1">
    <source>
        <dbReference type="ARBA" id="ARBA00022729"/>
    </source>
</evidence>
<reference evidence="7" key="1">
    <citation type="submission" date="2023-11" db="EMBL/GenBank/DDBJ databases">
        <title>Scandinavium wanjuensis sp. nov., isolated from lettuce South Korea.</title>
        <authorList>
            <person name="Park J."/>
            <person name="Park S."/>
            <person name="Oh K.K."/>
            <person name="Cho G.S."/>
            <person name="Franz C.M.A.P."/>
        </authorList>
    </citation>
    <scope>NUCLEOTIDE SEQUENCE</scope>
    <source>
        <strain evidence="7">V105_12</strain>
    </source>
</reference>
<dbReference type="InterPro" id="IPR031917">
    <property type="entry name" value="Pilus_assem_C"/>
</dbReference>
<dbReference type="EMBL" id="JAWXRC010000020">
    <property type="protein sequence ID" value="MDX6030937.1"/>
    <property type="molecule type" value="Genomic_DNA"/>
</dbReference>
<sequence>MSSWKASFCCLAIHFALFGATAFAASDVPPGFEELVTGQKVWIDVNLLGQSAGLFEANVTLETVQFVKPLDVLNALNLPIKKESQEYKQLADAMTLPLARNGNLACGSNNNATGCGFLATDKLAIIYDENDAKVSVFVDKKLLPEGDKHALYYTPTRETENAFIHQQTLNVVAEKEYSNFSLQGAGALGILTNGYVGFDWSLNAYRNDDATDQTVNVDDFYYRQSLGQRHYVQVGRMDSRDLSSNLGGNISFSMLPLGAIDGVRAGSSLSYLNREEASKGSPLVILLSRKSRVDAYRGNQLLGTFYLNSGSNTLDTGNFPAGSYSVTLKVYEDNTLARTEVQPFSRTGGIGDGHMQWFIQGGKVASQVSSNESAHDETDNESAFQAGIRLPVGTSTTLTAGVAKIADQHFVEGGVEWTHGFDNRLLDGVLDIQTNLLTGSNGTKGDSEQLSYSDGVSLSAYRNAAYGNECTTGSDRQDYADIGCYETLNATIAVPIKEWSVSLGYTLNTNTSLTNNNYDTSRSFEDNMANATQADSSSRTVQLTLNRSFLWKGMSVSTRLGAYNRTGDDDANDDKGVYLGFTLTRSTPANAEGRASHSSVSTDYQSSQSGDDEFNYSATQDWNWGDNNQQQIGVTVGGNNNTNMNADVHGHINGQYGDASATLSDSYDRTQQTHQAAFSGNYSSSMALSRSGFFWGPAGTNSPGAAVAVEVKTDDEANEDNDALVNVDVDGGGSAQMSQGSKALFPVNGFEADKVSVNENNDPRQTSMADITRGAGNQSVFLLPGKMKVREVQMESHYTYIGTLLTSTGQPLIEGKMLNAHAFIAEEDGGFTAELTQQPKNLYLKNNNTLYQCPVKVESKRDVVRYIGETRCSPITPAELPENLLPETLAQRQVSADSRD</sequence>
<keyword evidence="1 3" id="KW-0732">Signal</keyword>
<organism evidence="7 8">
    <name type="scientific">Scandinavium lactucae</name>
    <dbReference type="NCBI Taxonomy" id="3095028"/>
    <lineage>
        <taxon>Bacteria</taxon>
        <taxon>Pseudomonadati</taxon>
        <taxon>Pseudomonadota</taxon>
        <taxon>Gammaproteobacteria</taxon>
        <taxon>Enterobacterales</taxon>
        <taxon>Enterobacteriaceae</taxon>
        <taxon>Scandinavium</taxon>
    </lineage>
</organism>
<name>A0AAJ2S6F3_9ENTR</name>
<feature type="domain" description="Pilus assembly protein C-terminal" evidence="4">
    <location>
        <begin position="783"/>
        <end position="873"/>
    </location>
</feature>
<feature type="domain" description="Pilus assembly protein E-set like" evidence="5">
    <location>
        <begin position="281"/>
        <end position="345"/>
    </location>
</feature>
<evidence type="ECO:0000313" key="7">
    <source>
        <dbReference type="EMBL" id="MDX6030937.1"/>
    </source>
</evidence>
<proteinExistence type="predicted"/>
<dbReference type="RefSeq" id="WP_319627521.1">
    <property type="nucleotide sequence ID" value="NZ_JAWXRB010000036.1"/>
</dbReference>
<evidence type="ECO:0000256" key="3">
    <source>
        <dbReference type="SAM" id="SignalP"/>
    </source>
</evidence>
<dbReference type="AlphaFoldDB" id="A0AAJ2S6F3"/>
<dbReference type="Pfam" id="PF15976">
    <property type="entry name" value="CooC_C"/>
    <property type="match status" value="1"/>
</dbReference>
<feature type="domain" description="TcfC Usher-like barrel" evidence="6">
    <location>
        <begin position="354"/>
        <end position="776"/>
    </location>
</feature>
<evidence type="ECO:0000259" key="5">
    <source>
        <dbReference type="Pfam" id="PF16967"/>
    </source>
</evidence>
<dbReference type="Proteomes" id="UP001282336">
    <property type="component" value="Unassembled WGS sequence"/>
</dbReference>
<feature type="compositionally biased region" description="Low complexity" evidence="2">
    <location>
        <begin position="596"/>
        <end position="609"/>
    </location>
</feature>
<protein>
    <submittedName>
        <fullName evidence="7">CS1-pili formation C-terminal domain-containing protein</fullName>
    </submittedName>
</protein>
<evidence type="ECO:0000259" key="6">
    <source>
        <dbReference type="Pfam" id="PF17271"/>
    </source>
</evidence>
<dbReference type="InterPro" id="IPR032636">
    <property type="entry name" value="Pilus_assem_E-set-like_dom"/>
</dbReference>
<accession>A0AAJ2S6F3</accession>
<comment type="caution">
    <text evidence="7">The sequence shown here is derived from an EMBL/GenBank/DDBJ whole genome shotgun (WGS) entry which is preliminary data.</text>
</comment>
<dbReference type="InterPro" id="IPR035224">
    <property type="entry name" value="Usher_TcfC"/>
</dbReference>
<feature type="region of interest" description="Disordered" evidence="2">
    <location>
        <begin position="589"/>
        <end position="613"/>
    </location>
</feature>
<evidence type="ECO:0000313" key="8">
    <source>
        <dbReference type="Proteomes" id="UP001282336"/>
    </source>
</evidence>
<dbReference type="Pfam" id="PF16967">
    <property type="entry name" value="TcfC"/>
    <property type="match status" value="1"/>
</dbReference>
<evidence type="ECO:0000256" key="2">
    <source>
        <dbReference type="SAM" id="MobiDB-lite"/>
    </source>
</evidence>
<feature type="chain" id="PRO_5042526416" evidence="3">
    <location>
        <begin position="25"/>
        <end position="900"/>
    </location>
</feature>
<feature type="signal peptide" evidence="3">
    <location>
        <begin position="1"/>
        <end position="24"/>
    </location>
</feature>
<evidence type="ECO:0000259" key="4">
    <source>
        <dbReference type="Pfam" id="PF15976"/>
    </source>
</evidence>